<dbReference type="PANTHER" id="PTHR32060">
    <property type="entry name" value="TAIL-SPECIFIC PROTEASE"/>
    <property type="match status" value="1"/>
</dbReference>
<dbReference type="InterPro" id="IPR029045">
    <property type="entry name" value="ClpP/crotonase-like_dom_sf"/>
</dbReference>
<dbReference type="InterPro" id="IPR036034">
    <property type="entry name" value="PDZ_sf"/>
</dbReference>
<dbReference type="PANTHER" id="PTHR32060:SF22">
    <property type="entry name" value="CARBOXYL-TERMINAL-PROCESSING PEPTIDASE 3, CHLOROPLASTIC"/>
    <property type="match status" value="1"/>
</dbReference>
<keyword evidence="8" id="KW-1185">Reference proteome</keyword>
<evidence type="ECO:0000256" key="5">
    <source>
        <dbReference type="SAM" id="SignalP"/>
    </source>
</evidence>
<comment type="caution">
    <text evidence="7">The sequence shown here is derived from an EMBL/GenBank/DDBJ whole genome shotgun (WGS) entry which is preliminary data.</text>
</comment>
<dbReference type="InterPro" id="IPR004447">
    <property type="entry name" value="Peptidase_S41A"/>
</dbReference>
<dbReference type="SMART" id="SM00228">
    <property type="entry name" value="PDZ"/>
    <property type="match status" value="1"/>
</dbReference>
<dbReference type="SUPFAM" id="SSF52096">
    <property type="entry name" value="ClpP/crotonase"/>
    <property type="match status" value="1"/>
</dbReference>
<keyword evidence="4" id="KW-0720">Serine protease</keyword>
<name>A0AAD2CGU7_9STRA</name>
<feature type="chain" id="PRO_5042296473" description="PDZ domain-containing protein" evidence="5">
    <location>
        <begin position="24"/>
        <end position="531"/>
    </location>
</feature>
<dbReference type="GO" id="GO:0008236">
    <property type="term" value="F:serine-type peptidase activity"/>
    <property type="evidence" value="ECO:0007669"/>
    <property type="project" value="UniProtKB-KW"/>
</dbReference>
<dbReference type="CDD" id="cd07560">
    <property type="entry name" value="Peptidase_S41_CPP"/>
    <property type="match status" value="1"/>
</dbReference>
<dbReference type="SUPFAM" id="SSF50156">
    <property type="entry name" value="PDZ domain-like"/>
    <property type="match status" value="1"/>
</dbReference>
<accession>A0AAD2CGU7</accession>
<keyword evidence="2" id="KW-0645">Protease</keyword>
<evidence type="ECO:0000256" key="3">
    <source>
        <dbReference type="ARBA" id="ARBA00022801"/>
    </source>
</evidence>
<proteinExistence type="inferred from homology"/>
<evidence type="ECO:0000256" key="1">
    <source>
        <dbReference type="ARBA" id="ARBA00009179"/>
    </source>
</evidence>
<dbReference type="AlphaFoldDB" id="A0AAD2CGU7"/>
<evidence type="ECO:0000259" key="6">
    <source>
        <dbReference type="PROSITE" id="PS50106"/>
    </source>
</evidence>
<dbReference type="GO" id="GO:0004175">
    <property type="term" value="F:endopeptidase activity"/>
    <property type="evidence" value="ECO:0007669"/>
    <property type="project" value="TreeGrafter"/>
</dbReference>
<evidence type="ECO:0000313" key="8">
    <source>
        <dbReference type="Proteomes" id="UP001295423"/>
    </source>
</evidence>
<dbReference type="SMART" id="SM00245">
    <property type="entry name" value="TSPc"/>
    <property type="match status" value="1"/>
</dbReference>
<organism evidence="7 8">
    <name type="scientific">Cylindrotheca closterium</name>
    <dbReference type="NCBI Taxonomy" id="2856"/>
    <lineage>
        <taxon>Eukaryota</taxon>
        <taxon>Sar</taxon>
        <taxon>Stramenopiles</taxon>
        <taxon>Ochrophyta</taxon>
        <taxon>Bacillariophyta</taxon>
        <taxon>Bacillariophyceae</taxon>
        <taxon>Bacillariophycidae</taxon>
        <taxon>Bacillariales</taxon>
        <taxon>Bacillariaceae</taxon>
        <taxon>Cylindrotheca</taxon>
    </lineage>
</organism>
<dbReference type="Proteomes" id="UP001295423">
    <property type="component" value="Unassembled WGS sequence"/>
</dbReference>
<dbReference type="EMBL" id="CAKOGP040000335">
    <property type="protein sequence ID" value="CAJ1934434.1"/>
    <property type="molecule type" value="Genomic_DNA"/>
</dbReference>
<dbReference type="Gene3D" id="2.30.42.10">
    <property type="match status" value="1"/>
</dbReference>
<dbReference type="InterPro" id="IPR001478">
    <property type="entry name" value="PDZ"/>
</dbReference>
<dbReference type="NCBIfam" id="TIGR00225">
    <property type="entry name" value="prc"/>
    <property type="match status" value="1"/>
</dbReference>
<dbReference type="PROSITE" id="PS50106">
    <property type="entry name" value="PDZ"/>
    <property type="match status" value="1"/>
</dbReference>
<dbReference type="Pfam" id="PF03572">
    <property type="entry name" value="Peptidase_S41"/>
    <property type="match status" value="1"/>
</dbReference>
<feature type="signal peptide" evidence="5">
    <location>
        <begin position="1"/>
        <end position="23"/>
    </location>
</feature>
<evidence type="ECO:0000313" key="7">
    <source>
        <dbReference type="EMBL" id="CAJ1934434.1"/>
    </source>
</evidence>
<sequence length="531" mass="57843">MRKAVHFKILILCVCHFAASTLALQPAVPIQPVGLARHHQKQSSSTARWAQWKDNRMEETSQVCSSPNPLVKLLRDGPAVVFASMIIFFSAASPSSVVPNMSSMAWAETETTTTTVTTESKLLEPSSITKESSVIEEVWNLINKYYIERSFNHQDWNAVKQKYVDPNAKVDNEKAMKLTTEMVQSLGDKYTRILDTQQYAAIQKYDLIGVGVTLMPNPQKEIIVGGPPIEGSQAAKVGLLPGDYITAVNGLPTSGRTAFDIIDQISEAPNSKTVTFTVRRQGDKDLAGEGSKFDVTMERQTMQVKDPVQYKLSEQRKDGTNVGYIRVSEFNSLVNAKLQDALQDLKAQGANAYVLDLRSNTGGAFQSAVEISGLFFEDRVATYVLDSNNVELPFRTTTGKVAIDPEAPMVVWIDGMSASASEVLAGSLHDNCRAVTMGDQSFGKGLIQAVYGLKNGAGLVLTVARYVTPNGTDIQGTGITPDIKGEMPAPVQIPVLSSNTAKVDFNDIRQKLDPSMCAIPQDRVQAQTAVQ</sequence>
<evidence type="ECO:0000256" key="2">
    <source>
        <dbReference type="ARBA" id="ARBA00022670"/>
    </source>
</evidence>
<feature type="domain" description="PDZ" evidence="6">
    <location>
        <begin position="199"/>
        <end position="280"/>
    </location>
</feature>
<dbReference type="GO" id="GO:0006508">
    <property type="term" value="P:proteolysis"/>
    <property type="evidence" value="ECO:0007669"/>
    <property type="project" value="UniProtKB-KW"/>
</dbReference>
<dbReference type="InterPro" id="IPR041489">
    <property type="entry name" value="PDZ_6"/>
</dbReference>
<protein>
    <recommendedName>
        <fullName evidence="6">PDZ domain-containing protein</fullName>
    </recommendedName>
</protein>
<dbReference type="Pfam" id="PF17820">
    <property type="entry name" value="PDZ_6"/>
    <property type="match status" value="1"/>
</dbReference>
<gene>
    <name evidence="7" type="ORF">CYCCA115_LOCUS3774</name>
</gene>
<dbReference type="InterPro" id="IPR005151">
    <property type="entry name" value="Tail-specific_protease"/>
</dbReference>
<comment type="similarity">
    <text evidence="1">Belongs to the peptidase S41A family.</text>
</comment>
<evidence type="ECO:0000256" key="4">
    <source>
        <dbReference type="ARBA" id="ARBA00022825"/>
    </source>
</evidence>
<reference evidence="7" key="1">
    <citation type="submission" date="2023-08" db="EMBL/GenBank/DDBJ databases">
        <authorList>
            <person name="Audoor S."/>
            <person name="Bilcke G."/>
        </authorList>
    </citation>
    <scope>NUCLEOTIDE SEQUENCE</scope>
</reference>
<keyword evidence="3" id="KW-0378">Hydrolase</keyword>
<dbReference type="Gene3D" id="3.90.226.10">
    <property type="entry name" value="2-enoyl-CoA Hydratase, Chain A, domain 1"/>
    <property type="match status" value="1"/>
</dbReference>
<dbReference type="Gene3D" id="3.30.750.44">
    <property type="match status" value="1"/>
</dbReference>
<keyword evidence="5" id="KW-0732">Signal</keyword>